<reference evidence="1 2" key="1">
    <citation type="submission" date="2015-09" db="EMBL/GenBank/DDBJ databases">
        <title>Genome announcement of multiple Pseudomonas syringae strains.</title>
        <authorList>
            <person name="Thakur S."/>
            <person name="Wang P.W."/>
            <person name="Gong Y."/>
            <person name="Weir B.S."/>
            <person name="Guttman D.S."/>
        </authorList>
    </citation>
    <scope>NUCLEOTIDE SEQUENCE [LARGE SCALE GENOMIC DNA]</scope>
    <source>
        <strain evidence="1 2">ICMP4531</strain>
    </source>
</reference>
<name>A0A0P9SBR5_9PSED</name>
<evidence type="ECO:0000313" key="2">
    <source>
        <dbReference type="Proteomes" id="UP000050557"/>
    </source>
</evidence>
<accession>A0A0P9SBR5</accession>
<comment type="caution">
    <text evidence="1">The sequence shown here is derived from an EMBL/GenBank/DDBJ whole genome shotgun (WGS) entry which is preliminary data.</text>
</comment>
<dbReference type="Proteomes" id="UP000050557">
    <property type="component" value="Unassembled WGS sequence"/>
</dbReference>
<proteinExistence type="predicted"/>
<dbReference type="EMBL" id="LJQM01000262">
    <property type="protein sequence ID" value="KPX39723.1"/>
    <property type="molecule type" value="Genomic_DNA"/>
</dbReference>
<sequence>MCVGMPLRALCVRSCTGSTLLRFTDNLADRADEYLDRLTARYGVLVVEDHGRHRSNTAGCPELFGFADLGSILTAVQDGLSPQTVQADLLRHVCQGLVTGRVFKVAEIGVEQCLLQGVLPALLLGPVQQAVSIERVVDTSLALGKGEAQLSTALTNRLVNGFDLFWRRAIFFGDVLFDVLPFGRHVRVQLERLEVDVRLHFITQRLQRLIQRTQADDAPRAGNIGDEVDLQCSCHADPRSINKGHTIHLCQCLTTGPASQLSQASAIFVLSFQVRQHRPEQWCLEGFLKTVCQPRNQAQLAALDMRGHMHTVHDRQQRISRAVHHQHRQTQAVEQLHTAWLGQNSHDLTLDTLGIEGPVIGHSSLVQQLPAIILDLRAAKRRKQVSLLLDRHFPVWRTAARQQLHQCRAGHRQALGSGAGHDQRQAFNPRGCQIGQMLGNHAAHACPQHVKLTDLQRIHQAQGIISHIGQRIRCRDWQAKLIAQHFKRQIGLGGLLHPRRQAYIAIVIANHPVALLT</sequence>
<gene>
    <name evidence="1" type="ORF">ALO68_05702</name>
</gene>
<evidence type="ECO:0000313" key="1">
    <source>
        <dbReference type="EMBL" id="KPX39723.1"/>
    </source>
</evidence>
<organism evidence="1 2">
    <name type="scientific">Pseudomonas syringae pv. helianthi</name>
    <dbReference type="NCBI Taxonomy" id="251654"/>
    <lineage>
        <taxon>Bacteria</taxon>
        <taxon>Pseudomonadati</taxon>
        <taxon>Pseudomonadota</taxon>
        <taxon>Gammaproteobacteria</taxon>
        <taxon>Pseudomonadales</taxon>
        <taxon>Pseudomonadaceae</taxon>
        <taxon>Pseudomonas</taxon>
    </lineage>
</organism>
<dbReference type="AlphaFoldDB" id="A0A0P9SBR5"/>
<protein>
    <submittedName>
        <fullName evidence="1">Uncharacterized protein</fullName>
    </submittedName>
</protein>